<organism evidence="2 3">
    <name type="scientific">Caulobacter vibrioides</name>
    <name type="common">Caulobacter crescentus</name>
    <dbReference type="NCBI Taxonomy" id="155892"/>
    <lineage>
        <taxon>Bacteria</taxon>
        <taxon>Pseudomonadati</taxon>
        <taxon>Pseudomonadota</taxon>
        <taxon>Alphaproteobacteria</taxon>
        <taxon>Caulobacterales</taxon>
        <taxon>Caulobacteraceae</taxon>
        <taxon>Caulobacter</taxon>
    </lineage>
</organism>
<keyword evidence="1" id="KW-0732">Signal</keyword>
<dbReference type="Proteomes" id="UP000217311">
    <property type="component" value="Chromosome"/>
</dbReference>
<proteinExistence type="predicted"/>
<gene>
    <name evidence="2" type="ORF">CA606_17840</name>
</gene>
<dbReference type="AlphaFoldDB" id="A0A290MVX7"/>
<reference evidence="3" key="1">
    <citation type="submission" date="2017-09" db="EMBL/GenBank/DDBJ databases">
        <title>Genome evolution observed in wild isolates of Caulobacter crescentus.</title>
        <authorList>
            <person name="Ely B."/>
            <person name="Wilson K."/>
            <person name="Scott D."/>
        </authorList>
    </citation>
    <scope>NUCLEOTIDE SEQUENCE [LARGE SCALE GENOMIC DNA]</scope>
    <source>
        <strain evidence="3">CB13b1a</strain>
    </source>
</reference>
<dbReference type="RefSeq" id="WP_096053395.1">
    <property type="nucleotide sequence ID" value="NZ_CP023315.3"/>
</dbReference>
<accession>A0A290MVX7</accession>
<protein>
    <submittedName>
        <fullName evidence="2">Uncharacterized protein</fullName>
    </submittedName>
</protein>
<feature type="chain" id="PRO_5012335174" evidence="1">
    <location>
        <begin position="24"/>
        <end position="121"/>
    </location>
</feature>
<evidence type="ECO:0000313" key="3">
    <source>
        <dbReference type="Proteomes" id="UP000217311"/>
    </source>
</evidence>
<evidence type="ECO:0000313" key="2">
    <source>
        <dbReference type="EMBL" id="ATC34042.1"/>
    </source>
</evidence>
<dbReference type="EMBL" id="CP023315">
    <property type="protein sequence ID" value="ATC34042.1"/>
    <property type="molecule type" value="Genomic_DNA"/>
</dbReference>
<name>A0A290MVX7_CAUVI</name>
<sequence length="121" mass="12884">MRHMAVLLALGLSACVAAPVADAGPARCDVTIRFGSYGAGIDHALADKVAAAIKVDRDIARAERKPWGREGEFDQCLTAKPGRDAKAMYARYRAMLPGKSLKAPTSIEGPDGLRFETIAPM</sequence>
<feature type="signal peptide" evidence="1">
    <location>
        <begin position="1"/>
        <end position="23"/>
    </location>
</feature>
<dbReference type="PROSITE" id="PS51257">
    <property type="entry name" value="PROKAR_LIPOPROTEIN"/>
    <property type="match status" value="1"/>
</dbReference>
<evidence type="ECO:0000256" key="1">
    <source>
        <dbReference type="SAM" id="SignalP"/>
    </source>
</evidence>